<evidence type="ECO:0000259" key="3">
    <source>
        <dbReference type="Pfam" id="PF00849"/>
    </source>
</evidence>
<dbReference type="InterPro" id="IPR006145">
    <property type="entry name" value="PsdUridine_synth_RsuA/RluA"/>
</dbReference>
<dbReference type="InterPro" id="IPR050188">
    <property type="entry name" value="RluA_PseudoU_synthase"/>
</dbReference>
<dbReference type="PANTHER" id="PTHR21600:SF44">
    <property type="entry name" value="RIBOSOMAL LARGE SUBUNIT PSEUDOURIDINE SYNTHASE D"/>
    <property type="match status" value="1"/>
</dbReference>
<dbReference type="PANTHER" id="PTHR21600">
    <property type="entry name" value="MITOCHONDRIAL RNA PSEUDOURIDINE SYNTHASE"/>
    <property type="match status" value="1"/>
</dbReference>
<dbReference type="AlphaFoldDB" id="A0A560H828"/>
<dbReference type="GO" id="GO:0140098">
    <property type="term" value="F:catalytic activity, acting on RNA"/>
    <property type="evidence" value="ECO:0007669"/>
    <property type="project" value="UniProtKB-ARBA"/>
</dbReference>
<keyword evidence="2" id="KW-0413">Isomerase</keyword>
<sequence length="260" mass="28732">MAIMLPLAPPAYTPEEMRARVLHQDADVLIVDKPYGLPVHYGTKSTDHLERYLPWLVAEDAPAPRLAHRLDKDTTGCLVLGLNETASTRLGKLFLAGRVGKRYWAVVKGRPAADEGRIELPLIKRQVPGCSRMMVDHEEGKHALTEWRVVAEGAGGDGIGAEGQTLSWLELTPRTGRMHQLRAHCEAMGWPMLGDPIYGRDWRVEGGRERAPTVPLHLHARWVALPWGPPAEPPMTATAPLPPHMRDTFQRLGFAPEAAG</sequence>
<feature type="domain" description="Pseudouridine synthase RsuA/RluA-like" evidence="3">
    <location>
        <begin position="27"/>
        <end position="187"/>
    </location>
</feature>
<dbReference type="Proteomes" id="UP000315751">
    <property type="component" value="Unassembled WGS sequence"/>
</dbReference>
<dbReference type="Gene3D" id="3.30.2350.10">
    <property type="entry name" value="Pseudouridine synthase"/>
    <property type="match status" value="1"/>
</dbReference>
<comment type="similarity">
    <text evidence="1">Belongs to the pseudouridine synthase RluA family.</text>
</comment>
<reference evidence="4 5" key="1">
    <citation type="submission" date="2019-06" db="EMBL/GenBank/DDBJ databases">
        <title>Genomic Encyclopedia of Type Strains, Phase IV (KMG-V): Genome sequencing to study the core and pangenomes of soil and plant-associated prokaryotes.</title>
        <authorList>
            <person name="Whitman W."/>
        </authorList>
    </citation>
    <scope>NUCLEOTIDE SEQUENCE [LARGE SCALE GENOMIC DNA]</scope>
    <source>
        <strain evidence="4 5">BR 11622</strain>
    </source>
</reference>
<dbReference type="Pfam" id="PF00849">
    <property type="entry name" value="PseudoU_synth_2"/>
    <property type="match status" value="1"/>
</dbReference>
<dbReference type="EMBL" id="VITR01000006">
    <property type="protein sequence ID" value="TWB42492.1"/>
    <property type="molecule type" value="Genomic_DNA"/>
</dbReference>
<evidence type="ECO:0000313" key="5">
    <source>
        <dbReference type="Proteomes" id="UP000315751"/>
    </source>
</evidence>
<dbReference type="GO" id="GO:0000455">
    <property type="term" value="P:enzyme-directed rRNA pseudouridine synthesis"/>
    <property type="evidence" value="ECO:0007669"/>
    <property type="project" value="TreeGrafter"/>
</dbReference>
<proteinExistence type="inferred from homology"/>
<dbReference type="GO" id="GO:0003723">
    <property type="term" value="F:RNA binding"/>
    <property type="evidence" value="ECO:0007669"/>
    <property type="project" value="InterPro"/>
</dbReference>
<organism evidence="4 5">
    <name type="scientific">Nitrospirillum amazonense</name>
    <dbReference type="NCBI Taxonomy" id="28077"/>
    <lineage>
        <taxon>Bacteria</taxon>
        <taxon>Pseudomonadati</taxon>
        <taxon>Pseudomonadota</taxon>
        <taxon>Alphaproteobacteria</taxon>
        <taxon>Rhodospirillales</taxon>
        <taxon>Azospirillaceae</taxon>
        <taxon>Nitrospirillum</taxon>
    </lineage>
</organism>
<evidence type="ECO:0000256" key="2">
    <source>
        <dbReference type="ARBA" id="ARBA00023235"/>
    </source>
</evidence>
<evidence type="ECO:0000256" key="1">
    <source>
        <dbReference type="ARBA" id="ARBA00010876"/>
    </source>
</evidence>
<dbReference type="InterPro" id="IPR006224">
    <property type="entry name" value="PsdUridine_synth_RluA-like_CS"/>
</dbReference>
<dbReference type="SUPFAM" id="SSF55120">
    <property type="entry name" value="Pseudouridine synthase"/>
    <property type="match status" value="1"/>
</dbReference>
<comment type="caution">
    <text evidence="4">The sequence shown here is derived from an EMBL/GenBank/DDBJ whole genome shotgun (WGS) entry which is preliminary data.</text>
</comment>
<dbReference type="PROSITE" id="PS01129">
    <property type="entry name" value="PSI_RLU"/>
    <property type="match status" value="1"/>
</dbReference>
<dbReference type="CDD" id="cd02869">
    <property type="entry name" value="PseudoU_synth_RluA_like"/>
    <property type="match status" value="1"/>
</dbReference>
<dbReference type="RefSeq" id="WP_246130330.1">
    <property type="nucleotide sequence ID" value="NZ_VITR01000006.1"/>
</dbReference>
<keyword evidence="5" id="KW-1185">Reference proteome</keyword>
<protein>
    <submittedName>
        <fullName evidence="4">Ribosomal large subunit pseudouridine synthase A</fullName>
    </submittedName>
</protein>
<name>A0A560H828_9PROT</name>
<evidence type="ECO:0000313" key="4">
    <source>
        <dbReference type="EMBL" id="TWB42492.1"/>
    </source>
</evidence>
<gene>
    <name evidence="4" type="ORF">FBZ90_10688</name>
</gene>
<dbReference type="InterPro" id="IPR020103">
    <property type="entry name" value="PsdUridine_synth_cat_dom_sf"/>
</dbReference>
<dbReference type="GO" id="GO:0009982">
    <property type="term" value="F:pseudouridine synthase activity"/>
    <property type="evidence" value="ECO:0007669"/>
    <property type="project" value="InterPro"/>
</dbReference>
<accession>A0A560H828</accession>